<evidence type="ECO:0000313" key="2">
    <source>
        <dbReference type="Proteomes" id="UP000594261"/>
    </source>
</evidence>
<reference evidence="1 2" key="1">
    <citation type="journal article" date="2016" name="G3 (Bethesda)">
        <title>First Draft Assembly and Annotation of the Genome of a California Endemic Oak Quercus lobata Nee (Fagaceae).</title>
        <authorList>
            <person name="Sork V.L."/>
            <person name="Fitz-Gibbon S.T."/>
            <person name="Puiu D."/>
            <person name="Crepeau M."/>
            <person name="Gugger P.F."/>
            <person name="Sherman R."/>
            <person name="Stevens K."/>
            <person name="Langley C.H."/>
            <person name="Pellegrini M."/>
            <person name="Salzberg S.L."/>
        </authorList>
    </citation>
    <scope>NUCLEOTIDE SEQUENCE [LARGE SCALE GENOMIC DNA]</scope>
    <source>
        <strain evidence="1 2">cv. SW786</strain>
    </source>
</reference>
<sequence length="126" mass="14270">MVLQVASPKFMVEGHLGLEDFSDEGKWREDLVKASLRYNNISTIPCNVSPRPELKTICSSGKAIVCDSLERVEIIECQKLKRLPLSLPLLNGQLSPPPSLKEIEANKEWWESLDCQDTKNVLQPFF</sequence>
<dbReference type="InParanoid" id="A0A7N2MAG1"/>
<name>A0A7N2MAG1_QUELO</name>
<dbReference type="Gramene" id="QL08p018498:mrna">
    <property type="protein sequence ID" value="QL08p018498:mrna"/>
    <property type="gene ID" value="QL08p018498"/>
</dbReference>
<dbReference type="EMBL" id="LRBV02000008">
    <property type="status" value="NOT_ANNOTATED_CDS"/>
    <property type="molecule type" value="Genomic_DNA"/>
</dbReference>
<accession>A0A7N2MAG1</accession>
<proteinExistence type="predicted"/>
<keyword evidence="2" id="KW-1185">Reference proteome</keyword>
<organism evidence="1 2">
    <name type="scientific">Quercus lobata</name>
    <name type="common">Valley oak</name>
    <dbReference type="NCBI Taxonomy" id="97700"/>
    <lineage>
        <taxon>Eukaryota</taxon>
        <taxon>Viridiplantae</taxon>
        <taxon>Streptophyta</taxon>
        <taxon>Embryophyta</taxon>
        <taxon>Tracheophyta</taxon>
        <taxon>Spermatophyta</taxon>
        <taxon>Magnoliopsida</taxon>
        <taxon>eudicotyledons</taxon>
        <taxon>Gunneridae</taxon>
        <taxon>Pentapetalae</taxon>
        <taxon>rosids</taxon>
        <taxon>fabids</taxon>
        <taxon>Fagales</taxon>
        <taxon>Fagaceae</taxon>
        <taxon>Quercus</taxon>
    </lineage>
</organism>
<evidence type="ECO:0000313" key="1">
    <source>
        <dbReference type="EnsemblPlants" id="QL08p018498:mrna"/>
    </source>
</evidence>
<dbReference type="Proteomes" id="UP000594261">
    <property type="component" value="Chromosome 8"/>
</dbReference>
<dbReference type="EnsemblPlants" id="QL08p018498:mrna">
    <property type="protein sequence ID" value="QL08p018498:mrna"/>
    <property type="gene ID" value="QL08p018498"/>
</dbReference>
<dbReference type="AlphaFoldDB" id="A0A7N2MAG1"/>
<reference evidence="1" key="2">
    <citation type="submission" date="2021-01" db="UniProtKB">
        <authorList>
            <consortium name="EnsemblPlants"/>
        </authorList>
    </citation>
    <scope>IDENTIFICATION</scope>
</reference>
<protein>
    <submittedName>
        <fullName evidence="1">Uncharacterized protein</fullName>
    </submittedName>
</protein>